<dbReference type="EMBL" id="CP012117">
    <property type="protein sequence ID" value="ANP28613.1"/>
    <property type="molecule type" value="Genomic_DNA"/>
</dbReference>
<accession>A0A1B0ZL11</accession>
<protein>
    <submittedName>
        <fullName evidence="1">Uncharacterized protein</fullName>
    </submittedName>
</protein>
<dbReference type="Proteomes" id="UP000092596">
    <property type="component" value="Chromosome"/>
</dbReference>
<organism evidence="1 2">
    <name type="scientific">Dermabacter vaginalis</name>
    <dbReference type="NCBI Taxonomy" id="1630135"/>
    <lineage>
        <taxon>Bacteria</taxon>
        <taxon>Bacillati</taxon>
        <taxon>Actinomycetota</taxon>
        <taxon>Actinomycetes</taxon>
        <taxon>Micrococcales</taxon>
        <taxon>Dermabacteraceae</taxon>
        <taxon>Dermabacter</taxon>
    </lineage>
</organism>
<dbReference type="STRING" id="1630135.DAD186_20630"/>
<gene>
    <name evidence="1" type="ORF">DAD186_20630</name>
</gene>
<proteinExistence type="predicted"/>
<reference evidence="1 2" key="1">
    <citation type="submission" date="2015-06" db="EMBL/GenBank/DDBJ databases">
        <title>Investigation of pathophysiology for high-risk pregnancy and development of treatment modality based on it.</title>
        <authorList>
            <person name="Kim B.-C."/>
            <person name="Lim S."/>
        </authorList>
    </citation>
    <scope>NUCLEOTIDE SEQUENCE [LARGE SCALE GENOMIC DNA]</scope>
    <source>
        <strain evidence="1 2">AD1-86</strain>
    </source>
</reference>
<name>A0A1B0ZL11_9MICO</name>
<evidence type="ECO:0000313" key="1">
    <source>
        <dbReference type="EMBL" id="ANP28613.1"/>
    </source>
</evidence>
<dbReference type="KEGG" id="dva:DAD186_20630"/>
<evidence type="ECO:0000313" key="2">
    <source>
        <dbReference type="Proteomes" id="UP000092596"/>
    </source>
</evidence>
<sequence>MGIFRQDREANFAARSLSIQIGERDRCVGRGGGGVPHIPS</sequence>
<dbReference type="AlphaFoldDB" id="A0A1B0ZL11"/>